<evidence type="ECO:0000313" key="5">
    <source>
        <dbReference type="Proteomes" id="UP000011116"/>
    </source>
</evidence>
<feature type="domain" description="F-box" evidence="2">
    <location>
        <begin position="112"/>
        <end position="145"/>
    </location>
</feature>
<feature type="region of interest" description="Disordered" evidence="1">
    <location>
        <begin position="34"/>
        <end position="108"/>
    </location>
</feature>
<dbReference type="Gramene" id="HORVU.MOREX.r2.3HG0240090.1">
    <property type="protein sequence ID" value="HORVU.MOREX.r2.3HG0240090.1"/>
    <property type="gene ID" value="HORVU.MOREX.r2.3HG0240090"/>
</dbReference>
<dbReference type="PANTHER" id="PTHR34145:SF28">
    <property type="entry name" value="F-BOX DOMAIN-CONTAINING PROTEIN"/>
    <property type="match status" value="1"/>
</dbReference>
<dbReference type="Gene3D" id="3.80.10.10">
    <property type="entry name" value="Ribonuclease Inhibitor"/>
    <property type="match status" value="1"/>
</dbReference>
<dbReference type="InterPro" id="IPR036047">
    <property type="entry name" value="F-box-like_dom_sf"/>
</dbReference>
<dbReference type="InterPro" id="IPR001810">
    <property type="entry name" value="F-box_dom"/>
</dbReference>
<proteinExistence type="predicted"/>
<dbReference type="Pfam" id="PF23622">
    <property type="entry name" value="LRR_At1g61320_AtMIF1"/>
    <property type="match status" value="1"/>
</dbReference>
<reference evidence="4" key="3">
    <citation type="submission" date="2022-01" db="UniProtKB">
        <authorList>
            <consortium name="EnsemblPlants"/>
        </authorList>
    </citation>
    <scope>IDENTIFICATION</scope>
    <source>
        <strain evidence="4">subsp. vulgare</strain>
    </source>
</reference>
<accession>A0A8I6XG16</accession>
<evidence type="ECO:0000259" key="3">
    <source>
        <dbReference type="Pfam" id="PF23622"/>
    </source>
</evidence>
<reference evidence="5" key="1">
    <citation type="journal article" date="2012" name="Nature">
        <title>A physical, genetic and functional sequence assembly of the barley genome.</title>
        <authorList>
            <consortium name="The International Barley Genome Sequencing Consortium"/>
            <person name="Mayer K.F."/>
            <person name="Waugh R."/>
            <person name="Brown J.W."/>
            <person name="Schulman A."/>
            <person name="Langridge P."/>
            <person name="Platzer M."/>
            <person name="Fincher G.B."/>
            <person name="Muehlbauer G.J."/>
            <person name="Sato K."/>
            <person name="Close T.J."/>
            <person name="Wise R.P."/>
            <person name="Stein N."/>
        </authorList>
    </citation>
    <scope>NUCLEOTIDE SEQUENCE [LARGE SCALE GENOMIC DNA]</scope>
    <source>
        <strain evidence="5">cv. Morex</strain>
    </source>
</reference>
<dbReference type="InterPro" id="IPR055357">
    <property type="entry name" value="LRR_At1g61320_AtMIF1"/>
</dbReference>
<dbReference type="InterPro" id="IPR032675">
    <property type="entry name" value="LRR_dom_sf"/>
</dbReference>
<dbReference type="SUPFAM" id="SSF81383">
    <property type="entry name" value="F-box domain"/>
    <property type="match status" value="1"/>
</dbReference>
<evidence type="ECO:0000313" key="4">
    <source>
        <dbReference type="EnsemblPlants" id="HORVU.MOREX.r3.3HG0289140.1"/>
    </source>
</evidence>
<dbReference type="SUPFAM" id="SSF52047">
    <property type="entry name" value="RNI-like"/>
    <property type="match status" value="1"/>
</dbReference>
<organism evidence="4 5">
    <name type="scientific">Hordeum vulgare subsp. vulgare</name>
    <name type="common">Domesticated barley</name>
    <dbReference type="NCBI Taxonomy" id="112509"/>
    <lineage>
        <taxon>Eukaryota</taxon>
        <taxon>Viridiplantae</taxon>
        <taxon>Streptophyta</taxon>
        <taxon>Embryophyta</taxon>
        <taxon>Tracheophyta</taxon>
        <taxon>Spermatophyta</taxon>
        <taxon>Magnoliopsida</taxon>
        <taxon>Liliopsida</taxon>
        <taxon>Poales</taxon>
        <taxon>Poaceae</taxon>
        <taxon>BOP clade</taxon>
        <taxon>Pooideae</taxon>
        <taxon>Triticodae</taxon>
        <taxon>Triticeae</taxon>
        <taxon>Hordeinae</taxon>
        <taxon>Hordeum</taxon>
    </lineage>
</organism>
<evidence type="ECO:0008006" key="6">
    <source>
        <dbReference type="Google" id="ProtNLM"/>
    </source>
</evidence>
<dbReference type="PANTHER" id="PTHR34145">
    <property type="entry name" value="OS02G0105600 PROTEIN"/>
    <property type="match status" value="1"/>
</dbReference>
<feature type="compositionally biased region" description="Low complexity" evidence="1">
    <location>
        <begin position="77"/>
        <end position="88"/>
    </location>
</feature>
<dbReference type="AlphaFoldDB" id="A0A8I6XG16"/>
<evidence type="ECO:0000256" key="1">
    <source>
        <dbReference type="SAM" id="MobiDB-lite"/>
    </source>
</evidence>
<sequence>MMELGRRWWGESSPAQLDSSHGLKYAVLASNLSNQVNRRRSTRLSPRPELSQKPPPQPGSIHNSFVPSDPTRTEMTRPPAAAAAAAIPKPKRKRRRRPKAGKGAAADSPDCFSNLPDDIVLAIANRLPTRLAVTLSVLSRRFRHLPSLYAHLDSLRFSSAASPVPLHATQPKLLRRLDIVPPKRIKPSAIRHVIAAAADHGLSELSVRLHRRVCLPKSAFFIRSLTVLSLDTCGVPPLSTVACARLRTLKLHRVYIKQEALNAILSAATGLQTLEMVFCTGLDAGCTVESLSVRSFSFKPGTEQREVTLRATELRAITLHTRPKTRKVHLEPSPDVRKAYLHVAKSMEMLFFRMRPFLDAATVLASLTLRGFAMKLLADEYKDIAKLPVTFQGLRILSVSLDFSRESEAVLLVKLLESCPGLQQLTVSAAENKKIDTGFSFADHKKMLTKASCLTKSLAQIKFLGFNSEEYLKDLLVFLLNRTDKLRKIGVQFQESEETVVKWALSVRPAPIEKRSNLFSKPYLQLEYP</sequence>
<dbReference type="Proteomes" id="UP000011116">
    <property type="component" value="Chromosome 3H"/>
</dbReference>
<dbReference type="Gramene" id="HORVU.MOREX.r3.3HG0289140.1">
    <property type="protein sequence ID" value="HORVU.MOREX.r3.3HG0289140.1"/>
    <property type="gene ID" value="HORVU.MOREX.r3.3HG0289140"/>
</dbReference>
<dbReference type="Pfam" id="PF00646">
    <property type="entry name" value="F-box"/>
    <property type="match status" value="1"/>
</dbReference>
<reference evidence="4" key="2">
    <citation type="submission" date="2020-10" db="EMBL/GenBank/DDBJ databases">
        <authorList>
            <person name="Scholz U."/>
            <person name="Mascher M."/>
            <person name="Fiebig A."/>
        </authorList>
    </citation>
    <scope>NUCLEOTIDE SEQUENCE [LARGE SCALE GENOMIC DNA]</scope>
    <source>
        <strain evidence="4">cv. Morex</strain>
    </source>
</reference>
<dbReference type="InterPro" id="IPR053772">
    <property type="entry name" value="At1g61320/At1g61330-like"/>
</dbReference>
<name>A0A8I6XG16_HORVV</name>
<feature type="domain" description="At1g61320/AtMIF1 LRR" evidence="3">
    <location>
        <begin position="184"/>
        <end position="494"/>
    </location>
</feature>
<feature type="compositionally biased region" description="Basic residues" evidence="1">
    <location>
        <begin position="89"/>
        <end position="100"/>
    </location>
</feature>
<dbReference type="EnsemblPlants" id="HORVU.MOREX.r3.3HG0289140.1">
    <property type="protein sequence ID" value="HORVU.MOREX.r3.3HG0289140.1"/>
    <property type="gene ID" value="HORVU.MOREX.r3.3HG0289140"/>
</dbReference>
<evidence type="ECO:0000259" key="2">
    <source>
        <dbReference type="Pfam" id="PF00646"/>
    </source>
</evidence>
<protein>
    <recommendedName>
        <fullName evidence="6">F-box domain-containing protein</fullName>
    </recommendedName>
</protein>
<keyword evidence="5" id="KW-1185">Reference proteome</keyword>